<feature type="compositionally biased region" description="Basic and acidic residues" evidence="1">
    <location>
        <begin position="186"/>
        <end position="199"/>
    </location>
</feature>
<feature type="compositionally biased region" description="Basic and acidic residues" evidence="1">
    <location>
        <begin position="678"/>
        <end position="741"/>
    </location>
</feature>
<feature type="region of interest" description="Disordered" evidence="1">
    <location>
        <begin position="607"/>
        <end position="743"/>
    </location>
</feature>
<dbReference type="Proteomes" id="UP000007494">
    <property type="component" value="Chromosome III"/>
</dbReference>
<dbReference type="RefSeq" id="XP_003880488.1">
    <property type="nucleotide sequence ID" value="XM_003880439.1"/>
</dbReference>
<feature type="compositionally biased region" description="Low complexity" evidence="1">
    <location>
        <begin position="880"/>
        <end position="892"/>
    </location>
</feature>
<feature type="compositionally biased region" description="Basic and acidic residues" evidence="1">
    <location>
        <begin position="404"/>
        <end position="417"/>
    </location>
</feature>
<feature type="region of interest" description="Disordered" evidence="1">
    <location>
        <begin position="851"/>
        <end position="957"/>
    </location>
</feature>
<dbReference type="InParanoid" id="F0V9M9"/>
<name>F0V9M9_NEOCL</name>
<reference evidence="4" key="3">
    <citation type="journal article" date="2012" name="PLoS Pathog.">
        <title>Comparative genomics of the apicomplexan parasites Toxoplasma gondii and Neospora caninum: Coccidia differing in host range and transmission strategy.</title>
        <authorList>
            <person name="Reid A.J."/>
            <person name="Vermont S.J."/>
            <person name="Cotton J.A."/>
            <person name="Harris D."/>
            <person name="Hill-Cawthorne G.A."/>
            <person name="Konen-Waisman S."/>
            <person name="Latham S.M."/>
            <person name="Mourier T."/>
            <person name="Norton R."/>
            <person name="Quail M.A."/>
            <person name="Sanders M."/>
            <person name="Shanmugam D."/>
            <person name="Sohal A."/>
            <person name="Wasmuth J.D."/>
            <person name="Brunk B."/>
            <person name="Grigg M.E."/>
            <person name="Howard J.C."/>
            <person name="Parkinson J."/>
            <person name="Roos D.S."/>
            <person name="Trees A.J."/>
            <person name="Berriman M."/>
            <person name="Pain A."/>
            <person name="Wastling J.M."/>
        </authorList>
    </citation>
    <scope>NUCLEOTIDE SEQUENCE [LARGE SCALE GENOMIC DNA]</scope>
    <source>
        <strain evidence="4">Liverpool</strain>
    </source>
</reference>
<dbReference type="eggNOG" id="ENOG502QZQC">
    <property type="taxonomic scope" value="Eukaryota"/>
</dbReference>
<dbReference type="AlphaFoldDB" id="F0V9M9"/>
<evidence type="ECO:0000313" key="3">
    <source>
        <dbReference type="EMBL" id="CEL65064.1"/>
    </source>
</evidence>
<dbReference type="OMA" id="CVEHVTW"/>
<proteinExistence type="predicted"/>
<sequence length="957" mass="101921">MPSCTAGASGSREEASDLVYRCDVTEAVSDAQTPRVSTLAGVPPEAAVVNASCAEIVWNGLSQVARDFPPSLPDSPEFSLSSLVSGWSPVHTESSTALLSAGCPPETLSQAVRETIEHLTVCAPSQCVSSSSPHVYARCQSFSKSGTHASQHSTPGSGEGKSACNSPFPGAPPAHHVVATPCRGRRRDDAERLRAESNPDDVHKTGFECFRGGDVENPLSCGSRASPYSFSSTSLSGLRHLGRLDELRRQAEAATFSQIKRIASRLECVEHVTWLKGRSQRGADAQSLESGDEGGETNQAPFESSQHSSTRFADETSGVRLAFLSGCSSGDASADEATPLQSLREAERGVREDLPEGRRGRQKKAEDFASLSASGGGRLANFPSQPNRSNGHERGLRNPGASVSEHETAKEGGRGSDRFCGASEEQRRPTLHSGVPLRAEKCASVKTHPGPRQTSSSHPQVTVPERLEARRTPASSHRTSKGGFSCSCGPESDVQARFACAAQLLMRRGIAPAVLQSETEASWAPSLLSERALELAELMPQVRSEATPLWALWWYCGRHAAAAVRSGPGGRGVPADEASSDSCCGETRTYTTMNRKSRTLSIGQALTELPQPRVSEPAAHGQDEKIHRTKSGETRAPCGREDGYAGRGWAQGDIDPPLDTSCDNRWSTLEDEMDDDGPDRGTTDKEGTREPHRSTRCGPDRADGQTPRLKDGDIHSKSETSDCGAHRSREKVHGHTEEARGPELLPVEQTSEDQLHVPSLRCVSESCSGTGTVGSRMASESNAEGTLSTVAVHSAVGASRDLLPTEGRCSLSTDSVVGVSPRRGEGTHLLDHLSTPSRPVFIDLCTPQSSPRPHARFLRGSTPVSRVSTPVQRQVGSRDALPPGELEPAGGPTARCEFIAASPSSEPSRAQPRRKRAQARFTPCYPPLDLVTVPHPEPGSAPRKRQSCRAGGPVAKA</sequence>
<feature type="compositionally biased region" description="Polar residues" evidence="1">
    <location>
        <begin position="862"/>
        <end position="875"/>
    </location>
</feature>
<dbReference type="OrthoDB" id="331422at2759"/>
<feature type="compositionally biased region" description="Polar residues" evidence="1">
    <location>
        <begin position="296"/>
        <end position="311"/>
    </location>
</feature>
<dbReference type="EMBL" id="LN714477">
    <property type="protein sequence ID" value="CEL65064.1"/>
    <property type="molecule type" value="Genomic_DNA"/>
</dbReference>
<evidence type="ECO:0000256" key="1">
    <source>
        <dbReference type="SAM" id="MobiDB-lite"/>
    </source>
</evidence>
<dbReference type="EMBL" id="FR823383">
    <property type="protein sequence ID" value="CBZ50455.1"/>
    <property type="molecule type" value="Genomic_DNA"/>
</dbReference>
<protein>
    <submittedName>
        <fullName evidence="2">Uncharacterized protein</fullName>
    </submittedName>
</protein>
<feature type="region of interest" description="Disordered" evidence="1">
    <location>
        <begin position="329"/>
        <end position="486"/>
    </location>
</feature>
<feature type="compositionally biased region" description="Basic and acidic residues" evidence="1">
    <location>
        <begin position="621"/>
        <end position="644"/>
    </location>
</feature>
<feature type="region of interest" description="Disordered" evidence="1">
    <location>
        <begin position="146"/>
        <end position="199"/>
    </location>
</feature>
<feature type="compositionally biased region" description="Polar residues" evidence="1">
    <location>
        <begin position="146"/>
        <end position="156"/>
    </location>
</feature>
<feature type="region of interest" description="Disordered" evidence="1">
    <location>
        <begin position="279"/>
        <end position="313"/>
    </location>
</feature>
<reference evidence="2" key="2">
    <citation type="submission" date="2011-03" db="EMBL/GenBank/DDBJ databases">
        <title>Comparative genomics and transcriptomics of Neospora caninum and Toxoplasma gondii.</title>
        <authorList>
            <person name="Reid A.J."/>
            <person name="Sohal A."/>
            <person name="Harris D."/>
            <person name="Quail M."/>
            <person name="Sanders M."/>
            <person name="Berriman M."/>
            <person name="Wastling J.M."/>
            <person name="Pain A."/>
        </authorList>
    </citation>
    <scope>NUCLEOTIDE SEQUENCE</scope>
    <source>
        <strain evidence="2">Liverpool</strain>
    </source>
</reference>
<dbReference type="VEuPathDB" id="ToxoDB:NCLIV_009240"/>
<gene>
    <name evidence="3" type="ORF">BN1204_009240</name>
    <name evidence="2" type="ORF">NCLIV_009240</name>
</gene>
<keyword evidence="4" id="KW-1185">Reference proteome</keyword>
<evidence type="ECO:0000313" key="2">
    <source>
        <dbReference type="EMBL" id="CBZ50455.1"/>
    </source>
</evidence>
<feature type="compositionally biased region" description="Basic and acidic residues" evidence="1">
    <location>
        <begin position="344"/>
        <end position="367"/>
    </location>
</feature>
<accession>F0V9M9</accession>
<reference evidence="3" key="4">
    <citation type="journal article" date="2015" name="PLoS ONE">
        <title>Comprehensive Evaluation of Toxoplasma gondii VEG and Neospora caninum LIV Genomes with Tachyzoite Stage Transcriptome and Proteome Defines Novel Transcript Features.</title>
        <authorList>
            <person name="Ramaprasad A."/>
            <person name="Mourier T."/>
            <person name="Naeem R."/>
            <person name="Malas T.B."/>
            <person name="Moussa E."/>
            <person name="Panigrahi A."/>
            <person name="Vermont S.J."/>
            <person name="Otto T.D."/>
            <person name="Wastling J."/>
            <person name="Pain A."/>
        </authorList>
    </citation>
    <scope>NUCLEOTIDE SEQUENCE</scope>
    <source>
        <strain evidence="3">Liverpool</strain>
    </source>
</reference>
<dbReference type="GeneID" id="13441481"/>
<reference evidence="2" key="1">
    <citation type="submission" date="2011-02" db="EMBL/GenBank/DDBJ databases">
        <authorList>
            <person name="Aslett M."/>
        </authorList>
    </citation>
    <scope>NUCLEOTIDE SEQUENCE</scope>
    <source>
        <strain evidence="2">Liverpool</strain>
    </source>
</reference>
<feature type="region of interest" description="Disordered" evidence="1">
    <location>
        <begin position="565"/>
        <end position="588"/>
    </location>
</feature>
<evidence type="ECO:0000313" key="4">
    <source>
        <dbReference type="Proteomes" id="UP000007494"/>
    </source>
</evidence>
<organism evidence="2 4">
    <name type="scientific">Neospora caninum (strain Liverpool)</name>
    <dbReference type="NCBI Taxonomy" id="572307"/>
    <lineage>
        <taxon>Eukaryota</taxon>
        <taxon>Sar</taxon>
        <taxon>Alveolata</taxon>
        <taxon>Apicomplexa</taxon>
        <taxon>Conoidasida</taxon>
        <taxon>Coccidia</taxon>
        <taxon>Eucoccidiorida</taxon>
        <taxon>Eimeriorina</taxon>
        <taxon>Sarcocystidae</taxon>
        <taxon>Neospora</taxon>
    </lineage>
</organism>